<name>A0ABR5KS77_PSEAV</name>
<keyword evidence="2" id="KW-1185">Reference proteome</keyword>
<evidence type="ECO:0000313" key="1">
    <source>
        <dbReference type="EMBL" id="KPC17371.1"/>
    </source>
</evidence>
<comment type="caution">
    <text evidence="1">The sequence shown here is derived from an EMBL/GenBank/DDBJ whole genome shotgun (WGS) entry which is preliminary data.</text>
</comment>
<sequence>MERGNQNPGIATLFPMLTITPINTGEGVNHHAFANADLGLVQCVCNGLREWGF</sequence>
<dbReference type="Proteomes" id="UP000037943">
    <property type="component" value="Unassembled WGS sequence"/>
</dbReference>
<accession>A0ABR5KS77</accession>
<proteinExistence type="predicted"/>
<protein>
    <submittedName>
        <fullName evidence="1">Uncharacterized protein</fullName>
    </submittedName>
</protein>
<gene>
    <name evidence="1" type="ORF">AC499_0573</name>
</gene>
<dbReference type="EMBL" id="LGLK01000057">
    <property type="protein sequence ID" value="KPC17371.1"/>
    <property type="molecule type" value="Genomic_DNA"/>
</dbReference>
<evidence type="ECO:0000313" key="2">
    <source>
        <dbReference type="Proteomes" id="UP000037943"/>
    </source>
</evidence>
<organism evidence="1 2">
    <name type="scientific">Pseudomonas amygdali pv. lachrymans</name>
    <name type="common">Pseudomonas syringae pv. lachrymans</name>
    <dbReference type="NCBI Taxonomy" id="53707"/>
    <lineage>
        <taxon>Bacteria</taxon>
        <taxon>Pseudomonadati</taxon>
        <taxon>Pseudomonadota</taxon>
        <taxon>Gammaproteobacteria</taxon>
        <taxon>Pseudomonadales</taxon>
        <taxon>Pseudomonadaceae</taxon>
        <taxon>Pseudomonas</taxon>
        <taxon>Pseudomonas amygdali</taxon>
    </lineage>
</organism>
<reference evidence="1 2" key="1">
    <citation type="submission" date="2015-10" db="EMBL/GenBank/DDBJ databases">
        <title>Comparative genomics and high-throughput reverse genetic screens identify a new phytobacterial MAMP and an Arabidopsis receptor required for immune elicitation.</title>
        <authorList>
            <person name="Mott G.A."/>
            <person name="Thakur S."/>
            <person name="Wang P.W."/>
            <person name="Desveaux D."/>
            <person name="Guttman D.S."/>
        </authorList>
    </citation>
    <scope>NUCLEOTIDE SEQUENCE [LARGE SCALE GENOMIC DNA]</scope>
    <source>
        <strain evidence="1 2">107</strain>
    </source>
</reference>